<sequence length="237" mass="26370">MDQTTYVIRYLKKPPSSRRIHQQLTGKHHESDGFINKTATAAGISIIRSDSSTNPSESSINPLDSSINPPEKAAAATPVIPINRKTQPPYNITENQQLINDIDENHLIEVPEDDLVTEGDLPEDEDEDATVQEVHDSMKSPKPTLYEHTETPGGSVYWKPHVDEGITVPEEGKYYDTIEEAIDMYSNYAEVGGFQIKKAGQKITKSGIVKLKYLMCNKEGAPRHVSIDTLDAKHSDK</sequence>
<dbReference type="OrthoDB" id="1165684at2759"/>
<keyword evidence="3" id="KW-1185">Reference proteome</keyword>
<dbReference type="EMBL" id="PKPP01011920">
    <property type="protein sequence ID" value="PWA43278.1"/>
    <property type="molecule type" value="Genomic_DNA"/>
</dbReference>
<evidence type="ECO:0000313" key="3">
    <source>
        <dbReference type="Proteomes" id="UP000245207"/>
    </source>
</evidence>
<feature type="compositionally biased region" description="Polar residues" evidence="1">
    <location>
        <begin position="48"/>
        <end position="68"/>
    </location>
</feature>
<feature type="region of interest" description="Disordered" evidence="1">
    <location>
        <begin position="47"/>
        <end position="71"/>
    </location>
</feature>
<evidence type="ECO:0000256" key="1">
    <source>
        <dbReference type="SAM" id="MobiDB-lite"/>
    </source>
</evidence>
<organism evidence="2 3">
    <name type="scientific">Artemisia annua</name>
    <name type="common">Sweet wormwood</name>
    <dbReference type="NCBI Taxonomy" id="35608"/>
    <lineage>
        <taxon>Eukaryota</taxon>
        <taxon>Viridiplantae</taxon>
        <taxon>Streptophyta</taxon>
        <taxon>Embryophyta</taxon>
        <taxon>Tracheophyta</taxon>
        <taxon>Spermatophyta</taxon>
        <taxon>Magnoliopsida</taxon>
        <taxon>eudicotyledons</taxon>
        <taxon>Gunneridae</taxon>
        <taxon>Pentapetalae</taxon>
        <taxon>asterids</taxon>
        <taxon>campanulids</taxon>
        <taxon>Asterales</taxon>
        <taxon>Asteraceae</taxon>
        <taxon>Asteroideae</taxon>
        <taxon>Anthemideae</taxon>
        <taxon>Artemisiinae</taxon>
        <taxon>Artemisia</taxon>
    </lineage>
</organism>
<reference evidence="2 3" key="1">
    <citation type="journal article" date="2018" name="Mol. Plant">
        <title>The genome of Artemisia annua provides insight into the evolution of Asteraceae family and artemisinin biosynthesis.</title>
        <authorList>
            <person name="Shen Q."/>
            <person name="Zhang L."/>
            <person name="Liao Z."/>
            <person name="Wang S."/>
            <person name="Yan T."/>
            <person name="Shi P."/>
            <person name="Liu M."/>
            <person name="Fu X."/>
            <person name="Pan Q."/>
            <person name="Wang Y."/>
            <person name="Lv Z."/>
            <person name="Lu X."/>
            <person name="Zhang F."/>
            <person name="Jiang W."/>
            <person name="Ma Y."/>
            <person name="Chen M."/>
            <person name="Hao X."/>
            <person name="Li L."/>
            <person name="Tang Y."/>
            <person name="Lv G."/>
            <person name="Zhou Y."/>
            <person name="Sun X."/>
            <person name="Brodelius P.E."/>
            <person name="Rose J.K.C."/>
            <person name="Tang K."/>
        </authorList>
    </citation>
    <scope>NUCLEOTIDE SEQUENCE [LARGE SCALE GENOMIC DNA]</scope>
    <source>
        <strain evidence="3">cv. Huhao1</strain>
        <tissue evidence="2">Leaf</tissue>
    </source>
</reference>
<comment type="caution">
    <text evidence="2">The sequence shown here is derived from an EMBL/GenBank/DDBJ whole genome shotgun (WGS) entry which is preliminary data.</text>
</comment>
<dbReference type="Proteomes" id="UP000245207">
    <property type="component" value="Unassembled WGS sequence"/>
</dbReference>
<accession>A0A2U1L2P9</accession>
<protein>
    <submittedName>
        <fullName evidence="2">FAR1 DNA binding domain-containing protein</fullName>
    </submittedName>
</protein>
<evidence type="ECO:0000313" key="2">
    <source>
        <dbReference type="EMBL" id="PWA43278.1"/>
    </source>
</evidence>
<gene>
    <name evidence="2" type="ORF">CTI12_AA537200</name>
</gene>
<name>A0A2U1L2P9_ARTAN</name>
<dbReference type="AlphaFoldDB" id="A0A2U1L2P9"/>
<proteinExistence type="predicted"/>